<gene>
    <name evidence="10" type="ORF">FHU37_001206</name>
</gene>
<evidence type="ECO:0000256" key="1">
    <source>
        <dbReference type="ARBA" id="ARBA00001974"/>
    </source>
</evidence>
<comment type="cofactor">
    <cofactor evidence="1 6">
        <name>FAD</name>
        <dbReference type="ChEBI" id="CHEBI:57692"/>
    </cofactor>
</comment>
<dbReference type="InterPro" id="IPR006089">
    <property type="entry name" value="Acyl-CoA_DH_CS"/>
</dbReference>
<dbReference type="Proteomes" id="UP000567795">
    <property type="component" value="Unassembled WGS sequence"/>
</dbReference>
<dbReference type="RefSeq" id="WP_179813184.1">
    <property type="nucleotide sequence ID" value="NZ_JACBZD010000001.1"/>
</dbReference>
<dbReference type="Gene3D" id="1.20.140.10">
    <property type="entry name" value="Butyryl-CoA Dehydrogenase, subunit A, domain 3"/>
    <property type="match status" value="1"/>
</dbReference>
<dbReference type="EMBL" id="JACBZD010000001">
    <property type="protein sequence ID" value="NYI04263.1"/>
    <property type="molecule type" value="Genomic_DNA"/>
</dbReference>
<evidence type="ECO:0000256" key="5">
    <source>
        <dbReference type="ARBA" id="ARBA00023002"/>
    </source>
</evidence>
<comment type="similarity">
    <text evidence="2 6">Belongs to the acyl-CoA dehydrogenase family.</text>
</comment>
<evidence type="ECO:0000259" key="9">
    <source>
        <dbReference type="Pfam" id="PF02771"/>
    </source>
</evidence>
<proteinExistence type="inferred from homology"/>
<keyword evidence="4 6" id="KW-0274">FAD</keyword>
<keyword evidence="11" id="KW-1185">Reference proteome</keyword>
<dbReference type="FunFam" id="2.40.110.10:FF:000002">
    <property type="entry name" value="Acyl-CoA dehydrogenase fadE12"/>
    <property type="match status" value="1"/>
</dbReference>
<name>A0A852ZPF1_9ACTN</name>
<keyword evidence="5 6" id="KW-0560">Oxidoreductase</keyword>
<dbReference type="Pfam" id="PF02771">
    <property type="entry name" value="Acyl-CoA_dh_N"/>
    <property type="match status" value="1"/>
</dbReference>
<dbReference type="FunFam" id="1.20.140.10:FF:000004">
    <property type="entry name" value="Acyl-CoA dehydrogenase FadE25"/>
    <property type="match status" value="1"/>
</dbReference>
<dbReference type="SUPFAM" id="SSF47203">
    <property type="entry name" value="Acyl-CoA dehydrogenase C-terminal domain-like"/>
    <property type="match status" value="1"/>
</dbReference>
<feature type="domain" description="Acyl-CoA oxidase/dehydrogenase middle" evidence="8">
    <location>
        <begin position="133"/>
        <end position="227"/>
    </location>
</feature>
<evidence type="ECO:0000313" key="10">
    <source>
        <dbReference type="EMBL" id="NYI04263.1"/>
    </source>
</evidence>
<feature type="domain" description="Acyl-CoA dehydrogenase/oxidase C-terminal" evidence="7">
    <location>
        <begin position="239"/>
        <end position="388"/>
    </location>
</feature>
<dbReference type="InterPro" id="IPR037069">
    <property type="entry name" value="AcylCoA_DH/ox_N_sf"/>
</dbReference>
<dbReference type="InterPro" id="IPR009075">
    <property type="entry name" value="AcylCo_DH/oxidase_C"/>
</dbReference>
<dbReference type="InterPro" id="IPR006091">
    <property type="entry name" value="Acyl-CoA_Oxase/DH_mid-dom"/>
</dbReference>
<organism evidence="10 11">
    <name type="scientific">Allostreptomyces psammosilenae</name>
    <dbReference type="NCBI Taxonomy" id="1892865"/>
    <lineage>
        <taxon>Bacteria</taxon>
        <taxon>Bacillati</taxon>
        <taxon>Actinomycetota</taxon>
        <taxon>Actinomycetes</taxon>
        <taxon>Kitasatosporales</taxon>
        <taxon>Streptomycetaceae</taxon>
        <taxon>Allostreptomyces</taxon>
    </lineage>
</organism>
<evidence type="ECO:0000256" key="6">
    <source>
        <dbReference type="RuleBase" id="RU362125"/>
    </source>
</evidence>
<dbReference type="InterPro" id="IPR046373">
    <property type="entry name" value="Acyl-CoA_Oxase/DH_mid-dom_sf"/>
</dbReference>
<dbReference type="AlphaFoldDB" id="A0A852ZPF1"/>
<dbReference type="InterPro" id="IPR009100">
    <property type="entry name" value="AcylCoA_DH/oxidase_NM_dom_sf"/>
</dbReference>
<dbReference type="PIRSF" id="PIRSF016578">
    <property type="entry name" value="HsaA"/>
    <property type="match status" value="1"/>
</dbReference>
<dbReference type="Gene3D" id="2.40.110.10">
    <property type="entry name" value="Butyryl-CoA Dehydrogenase, subunit A, domain 2"/>
    <property type="match status" value="1"/>
</dbReference>
<dbReference type="PROSITE" id="PS00072">
    <property type="entry name" value="ACYL_COA_DH_1"/>
    <property type="match status" value="1"/>
</dbReference>
<dbReference type="Pfam" id="PF00441">
    <property type="entry name" value="Acyl-CoA_dh_1"/>
    <property type="match status" value="1"/>
</dbReference>
<dbReference type="GO" id="GO:0050660">
    <property type="term" value="F:flavin adenine dinucleotide binding"/>
    <property type="evidence" value="ECO:0007669"/>
    <property type="project" value="InterPro"/>
</dbReference>
<keyword evidence="3 6" id="KW-0285">Flavoprotein</keyword>
<accession>A0A852ZPF1</accession>
<evidence type="ECO:0000259" key="8">
    <source>
        <dbReference type="Pfam" id="PF02770"/>
    </source>
</evidence>
<protein>
    <recommendedName>
        <fullName evidence="12">Acyl-CoA dehydrogenase</fullName>
    </recommendedName>
</protein>
<sequence length="395" mass="41489">MDAPHVARLYRVDRTVPDQQAAGLIELAAQAAREELAPHAAAEEAAGTFPRETVRALGKAGLLGLPYPRRYGGGGQPYQVYLQVLEELAAGRLTVALAVGVHTLACHPLAHHGTEEQRAEHLPAMVGGELLGAYCLSEPDAGSDAAALRTTATREGEEYRIDGVKSWITHGGHADFHTVMARTGAAGPAGVSALLVPGGVPGLVARAPERKMGLNGSPTAQLYFDGVRVPVTARIGAEGEGLPIALEALDSGRLSIAACAVGLARAAVDTAWHRTRERREVLGPRHPEVLAAEALLVDAATAVEAGRALYLAAARRRDAGRPFRRQAAMAKLFCTDAAMRVTGDAVQALGPEGASARLPLERFLREAKVLQIVEGTNQIQRLVIARGLHQEAGAA</sequence>
<evidence type="ECO:0000313" key="11">
    <source>
        <dbReference type="Proteomes" id="UP000567795"/>
    </source>
</evidence>
<dbReference type="PANTHER" id="PTHR43884">
    <property type="entry name" value="ACYL-COA DEHYDROGENASE"/>
    <property type="match status" value="1"/>
</dbReference>
<evidence type="ECO:0000256" key="2">
    <source>
        <dbReference type="ARBA" id="ARBA00009347"/>
    </source>
</evidence>
<dbReference type="PANTHER" id="PTHR43884:SF12">
    <property type="entry name" value="ISOVALERYL-COA DEHYDROGENASE, MITOCHONDRIAL-RELATED"/>
    <property type="match status" value="1"/>
</dbReference>
<evidence type="ECO:0000256" key="4">
    <source>
        <dbReference type="ARBA" id="ARBA00022827"/>
    </source>
</evidence>
<reference evidence="10 11" key="1">
    <citation type="submission" date="2020-07" db="EMBL/GenBank/DDBJ databases">
        <title>Sequencing the genomes of 1000 actinobacteria strains.</title>
        <authorList>
            <person name="Klenk H.-P."/>
        </authorList>
    </citation>
    <scope>NUCLEOTIDE SEQUENCE [LARGE SCALE GENOMIC DNA]</scope>
    <source>
        <strain evidence="10 11">DSM 42178</strain>
    </source>
</reference>
<dbReference type="InterPro" id="IPR013786">
    <property type="entry name" value="AcylCoA_DH/ox_N"/>
</dbReference>
<evidence type="ECO:0000256" key="3">
    <source>
        <dbReference type="ARBA" id="ARBA00022630"/>
    </source>
</evidence>
<evidence type="ECO:0008006" key="12">
    <source>
        <dbReference type="Google" id="ProtNLM"/>
    </source>
</evidence>
<dbReference type="GO" id="GO:0003995">
    <property type="term" value="F:acyl-CoA dehydrogenase activity"/>
    <property type="evidence" value="ECO:0007669"/>
    <property type="project" value="InterPro"/>
</dbReference>
<dbReference type="InterPro" id="IPR036250">
    <property type="entry name" value="AcylCo_DH-like_C"/>
</dbReference>
<dbReference type="SUPFAM" id="SSF56645">
    <property type="entry name" value="Acyl-CoA dehydrogenase NM domain-like"/>
    <property type="match status" value="1"/>
</dbReference>
<dbReference type="Gene3D" id="1.10.540.10">
    <property type="entry name" value="Acyl-CoA dehydrogenase/oxidase, N-terminal domain"/>
    <property type="match status" value="1"/>
</dbReference>
<dbReference type="Pfam" id="PF02770">
    <property type="entry name" value="Acyl-CoA_dh_M"/>
    <property type="match status" value="1"/>
</dbReference>
<comment type="caution">
    <text evidence="10">The sequence shown here is derived from an EMBL/GenBank/DDBJ whole genome shotgun (WGS) entry which is preliminary data.</text>
</comment>
<feature type="domain" description="Acyl-CoA dehydrogenase/oxidase N-terminal" evidence="9">
    <location>
        <begin position="24"/>
        <end position="129"/>
    </location>
</feature>
<evidence type="ECO:0000259" key="7">
    <source>
        <dbReference type="Pfam" id="PF00441"/>
    </source>
</evidence>